<name>A0A6N3FS97_9CLOT</name>
<evidence type="ECO:0000256" key="1">
    <source>
        <dbReference type="SAM" id="Phobius"/>
    </source>
</evidence>
<proteinExistence type="predicted"/>
<keyword evidence="1" id="KW-0812">Transmembrane</keyword>
<reference evidence="2" key="1">
    <citation type="submission" date="2019-11" db="EMBL/GenBank/DDBJ databases">
        <authorList>
            <person name="Feng L."/>
        </authorList>
    </citation>
    <scope>NUCLEOTIDE SEQUENCE</scope>
    <source>
        <strain evidence="2">CTertiumLFYP3</strain>
    </source>
</reference>
<dbReference type="EMBL" id="CACRTO010000041">
    <property type="protein sequence ID" value="VYU54880.1"/>
    <property type="molecule type" value="Genomic_DNA"/>
</dbReference>
<evidence type="ECO:0000313" key="2">
    <source>
        <dbReference type="EMBL" id="VYU54880.1"/>
    </source>
</evidence>
<organism evidence="2">
    <name type="scientific">Clostridium tertium</name>
    <dbReference type="NCBI Taxonomy" id="1559"/>
    <lineage>
        <taxon>Bacteria</taxon>
        <taxon>Bacillati</taxon>
        <taxon>Bacillota</taxon>
        <taxon>Clostridia</taxon>
        <taxon>Eubacteriales</taxon>
        <taxon>Clostridiaceae</taxon>
        <taxon>Clostridium</taxon>
    </lineage>
</organism>
<keyword evidence="1" id="KW-1133">Transmembrane helix</keyword>
<protein>
    <submittedName>
        <fullName evidence="2">Uncharacterized protein</fullName>
    </submittedName>
</protein>
<dbReference type="AlphaFoldDB" id="A0A6N3FS97"/>
<gene>
    <name evidence="2" type="ORF">CTLFYP3_02817</name>
</gene>
<feature type="transmembrane region" description="Helical" evidence="1">
    <location>
        <begin position="16"/>
        <end position="34"/>
    </location>
</feature>
<dbReference type="RefSeq" id="WP_156627258.1">
    <property type="nucleotide sequence ID" value="NZ_CACRTO010000041.1"/>
</dbReference>
<sequence length="168" mass="19919">MEYIKDLFNFKENKKYKIIIVILLIIIIFMQTGLSMTKKKIRILTENTNKLNEQIRENEISSSYNEANSIDDLITDEDTKKDTDNYEVKKNDLINRFKEIGELENKTYNTNIKDGKKYLVFETLNLEMTDNQIKSTFKNIISDEFGIEITESKLAENKFFKIYLIEEN</sequence>
<keyword evidence="1" id="KW-0472">Membrane</keyword>
<accession>A0A6N3FS97</accession>